<evidence type="ECO:0000313" key="2">
    <source>
        <dbReference type="Proteomes" id="UP001204142"/>
    </source>
</evidence>
<keyword evidence="2" id="KW-1185">Reference proteome</keyword>
<organism evidence="1 2">
    <name type="scientific">Limnobacter humi</name>
    <dbReference type="NCBI Taxonomy" id="1778671"/>
    <lineage>
        <taxon>Bacteria</taxon>
        <taxon>Pseudomonadati</taxon>
        <taxon>Pseudomonadota</taxon>
        <taxon>Betaproteobacteria</taxon>
        <taxon>Burkholderiales</taxon>
        <taxon>Burkholderiaceae</taxon>
        <taxon>Limnobacter</taxon>
    </lineage>
</organism>
<evidence type="ECO:0000313" key="1">
    <source>
        <dbReference type="EMBL" id="MCQ8895535.1"/>
    </source>
</evidence>
<dbReference type="Proteomes" id="UP001204142">
    <property type="component" value="Unassembled WGS sequence"/>
</dbReference>
<dbReference type="RefSeq" id="WP_256763214.1">
    <property type="nucleotide sequence ID" value="NZ_JANIGO010000001.1"/>
</dbReference>
<comment type="caution">
    <text evidence="1">The sequence shown here is derived from an EMBL/GenBank/DDBJ whole genome shotgun (WGS) entry which is preliminary data.</text>
</comment>
<sequence length="77" mass="8187">MADPVNMNSAINKGIESLGKIEKEYNDKAGEATTDLAGLMKLQAGLSLLGMKMQACTATVDKIISTQQQAAQKIMQS</sequence>
<accession>A0ABT1WDG4</accession>
<reference evidence="1 2" key="1">
    <citation type="submission" date="2022-07" db="EMBL/GenBank/DDBJ databases">
        <authorList>
            <person name="Xamxidin M."/>
            <person name="Wu M."/>
        </authorList>
    </citation>
    <scope>NUCLEOTIDE SEQUENCE [LARGE SCALE GENOMIC DNA]</scope>
    <source>
        <strain evidence="1 2">NBRC 111650</strain>
    </source>
</reference>
<gene>
    <name evidence="1" type="ORF">NQT62_03650</name>
</gene>
<protein>
    <submittedName>
        <fullName evidence="1">Uncharacterized protein</fullName>
    </submittedName>
</protein>
<proteinExistence type="predicted"/>
<name>A0ABT1WDG4_9BURK</name>
<dbReference type="EMBL" id="JANIGO010000001">
    <property type="protein sequence ID" value="MCQ8895535.1"/>
    <property type="molecule type" value="Genomic_DNA"/>
</dbReference>